<dbReference type="PANTHER" id="PTHR48079">
    <property type="entry name" value="PROTEIN YEEZ"/>
    <property type="match status" value="1"/>
</dbReference>
<dbReference type="GO" id="GO:0005737">
    <property type="term" value="C:cytoplasm"/>
    <property type="evidence" value="ECO:0007669"/>
    <property type="project" value="TreeGrafter"/>
</dbReference>
<comment type="caution">
    <text evidence="1">The sequence shown here is derived from an EMBL/GenBank/DDBJ whole genome shotgun (WGS) entry which is preliminary data.</text>
</comment>
<gene>
    <name evidence="1" type="ORF">RS84_00715</name>
</gene>
<dbReference type="PATRIC" id="fig|273678.4.peg.707"/>
<dbReference type="OrthoDB" id="9808276at2"/>
<dbReference type="GO" id="GO:0004029">
    <property type="term" value="F:aldehyde dehydrogenase (NAD+) activity"/>
    <property type="evidence" value="ECO:0007669"/>
    <property type="project" value="TreeGrafter"/>
</dbReference>
<dbReference type="EMBL" id="JYJB01000005">
    <property type="protein sequence ID" value="KJL49085.1"/>
    <property type="molecule type" value="Genomic_DNA"/>
</dbReference>
<dbReference type="RefSeq" id="WP_045256356.1">
    <property type="nucleotide sequence ID" value="NZ_JYJB01000005.1"/>
</dbReference>
<sequence>MTDRWDRGRRVPGRTLLVGCGALGTKLGRRLVAEGADVIALRRNTDGLPAEFATIADDLGIPRVRELPAVDSVVITLPPGSAGGGLYRASLTALAQGLPARPSRVVFVSSTRVLEGRAGETPLTEQTPPAPTSVRAQELLDGEVMASELFGACIVRPAGIYGPGRESLIRRVGEHAPVDHTRRTNRIHEDDLVALLHAMLTAGSPPPLIHAVDQAPASLGDVVTFIAERLGVEPPPHLDPETSGGTVLDGSLMREFAGPLEFPSFREGYERMLSETRRRQPR</sequence>
<dbReference type="Proteomes" id="UP000033900">
    <property type="component" value="Unassembled WGS sequence"/>
</dbReference>
<dbReference type="PANTHER" id="PTHR48079:SF6">
    <property type="entry name" value="NAD(P)-BINDING DOMAIN-CONTAINING PROTEIN-RELATED"/>
    <property type="match status" value="1"/>
</dbReference>
<keyword evidence="2" id="KW-1185">Reference proteome</keyword>
<accession>A0A0M2HVY6</accession>
<dbReference type="InterPro" id="IPR036291">
    <property type="entry name" value="NAD(P)-bd_dom_sf"/>
</dbReference>
<reference evidence="1 2" key="1">
    <citation type="submission" date="2015-02" db="EMBL/GenBank/DDBJ databases">
        <title>Draft genome sequences of ten Microbacterium spp. with emphasis on heavy metal contaminated environments.</title>
        <authorList>
            <person name="Corretto E."/>
        </authorList>
    </citation>
    <scope>NUCLEOTIDE SEQUENCE [LARGE SCALE GENOMIC DNA]</scope>
    <source>
        <strain evidence="1 2">SA35</strain>
    </source>
</reference>
<protein>
    <submittedName>
        <fullName evidence="1">RmlD substrate binding domain protein</fullName>
    </submittedName>
</protein>
<evidence type="ECO:0000313" key="2">
    <source>
        <dbReference type="Proteomes" id="UP000033900"/>
    </source>
</evidence>
<dbReference type="AlphaFoldDB" id="A0A0M2HVY6"/>
<proteinExistence type="predicted"/>
<dbReference type="STRING" id="273678.RS84_00715"/>
<dbReference type="SUPFAM" id="SSF51735">
    <property type="entry name" value="NAD(P)-binding Rossmann-fold domains"/>
    <property type="match status" value="1"/>
</dbReference>
<dbReference type="InterPro" id="IPR051783">
    <property type="entry name" value="NAD(P)-dependent_oxidoreduct"/>
</dbReference>
<evidence type="ECO:0000313" key="1">
    <source>
        <dbReference type="EMBL" id="KJL49085.1"/>
    </source>
</evidence>
<name>A0A0M2HVY6_9MICO</name>
<dbReference type="Gene3D" id="3.40.50.720">
    <property type="entry name" value="NAD(P)-binding Rossmann-like Domain"/>
    <property type="match status" value="1"/>
</dbReference>
<organism evidence="1 2">
    <name type="scientific">Microbacterium hydrocarbonoxydans</name>
    <dbReference type="NCBI Taxonomy" id="273678"/>
    <lineage>
        <taxon>Bacteria</taxon>
        <taxon>Bacillati</taxon>
        <taxon>Actinomycetota</taxon>
        <taxon>Actinomycetes</taxon>
        <taxon>Micrococcales</taxon>
        <taxon>Microbacteriaceae</taxon>
        <taxon>Microbacterium</taxon>
    </lineage>
</organism>